<name>A0A814I8R9_9BILA</name>
<evidence type="ECO:0000313" key="1">
    <source>
        <dbReference type="EMBL" id="CAF1018525.1"/>
    </source>
</evidence>
<gene>
    <name evidence="2" type="ORF">JXQ802_LOCUS20947</name>
    <name evidence="1" type="ORF">PYM288_LOCUS15487</name>
</gene>
<protein>
    <submittedName>
        <fullName evidence="1">Uncharacterized protein</fullName>
    </submittedName>
</protein>
<dbReference type="AlphaFoldDB" id="A0A814I8R9"/>
<keyword evidence="4" id="KW-1185">Reference proteome</keyword>
<dbReference type="EMBL" id="CAJNOH010000373">
    <property type="protein sequence ID" value="CAF1018525.1"/>
    <property type="molecule type" value="Genomic_DNA"/>
</dbReference>
<evidence type="ECO:0000313" key="3">
    <source>
        <dbReference type="Proteomes" id="UP000663854"/>
    </source>
</evidence>
<dbReference type="Proteomes" id="UP000663854">
    <property type="component" value="Unassembled WGS sequence"/>
</dbReference>
<proteinExistence type="predicted"/>
<evidence type="ECO:0000313" key="2">
    <source>
        <dbReference type="EMBL" id="CAF1135820.1"/>
    </source>
</evidence>
<accession>A0A814I8R9</accession>
<reference evidence="1" key="1">
    <citation type="submission" date="2021-02" db="EMBL/GenBank/DDBJ databases">
        <authorList>
            <person name="Nowell W R."/>
        </authorList>
    </citation>
    <scope>NUCLEOTIDE SEQUENCE</scope>
</reference>
<organism evidence="1 3">
    <name type="scientific">Rotaria sordida</name>
    <dbReference type="NCBI Taxonomy" id="392033"/>
    <lineage>
        <taxon>Eukaryota</taxon>
        <taxon>Metazoa</taxon>
        <taxon>Spiralia</taxon>
        <taxon>Gnathifera</taxon>
        <taxon>Rotifera</taxon>
        <taxon>Eurotatoria</taxon>
        <taxon>Bdelloidea</taxon>
        <taxon>Philodinida</taxon>
        <taxon>Philodinidae</taxon>
        <taxon>Rotaria</taxon>
    </lineage>
</organism>
<dbReference type="Proteomes" id="UP000663870">
    <property type="component" value="Unassembled WGS sequence"/>
</dbReference>
<dbReference type="EMBL" id="CAJNOL010000607">
    <property type="protein sequence ID" value="CAF1135820.1"/>
    <property type="molecule type" value="Genomic_DNA"/>
</dbReference>
<sequence length="129" mass="15247">MKQNRSIDFGFFEYNDVKTKTKTKRLKCLAIREMPCNADFSCVIDFNNLKIMFEHLYIFHRNQFTSISTDCKSWYEKEKIFFSKHALATDIKTTKDFIDYFDTIEAPSATTSTLTTRVSLFCLPYLFKP</sequence>
<comment type="caution">
    <text evidence="1">The sequence shown here is derived from an EMBL/GenBank/DDBJ whole genome shotgun (WGS) entry which is preliminary data.</text>
</comment>
<evidence type="ECO:0000313" key="4">
    <source>
        <dbReference type="Proteomes" id="UP000663870"/>
    </source>
</evidence>